<dbReference type="SUPFAM" id="SSF51604">
    <property type="entry name" value="Enolase C-terminal domain-like"/>
    <property type="match status" value="1"/>
</dbReference>
<dbReference type="InterPro" id="IPR046945">
    <property type="entry name" value="RHMD-like"/>
</dbReference>
<dbReference type="SFLD" id="SFLDS00001">
    <property type="entry name" value="Enolase"/>
    <property type="match status" value="1"/>
</dbReference>
<feature type="domain" description="Mandelate racemase/muconate lactonizing enzyme C-terminal" evidence="4">
    <location>
        <begin position="152"/>
        <end position="249"/>
    </location>
</feature>
<dbReference type="Gene3D" id="3.30.390.10">
    <property type="entry name" value="Enolase-like, N-terminal domain"/>
    <property type="match status" value="1"/>
</dbReference>
<dbReference type="Pfam" id="PF13378">
    <property type="entry name" value="MR_MLE_C"/>
    <property type="match status" value="1"/>
</dbReference>
<protein>
    <recommendedName>
        <fullName evidence="4">Mandelate racemase/muconate lactonizing enzyme C-terminal domain-containing protein</fullName>
    </recommendedName>
</protein>
<dbReference type="PANTHER" id="PTHR13794">
    <property type="entry name" value="ENOLASE SUPERFAMILY, MANDELATE RACEMASE"/>
    <property type="match status" value="1"/>
</dbReference>
<keyword evidence="2" id="KW-0479">Metal-binding</keyword>
<dbReference type="InterPro" id="IPR036849">
    <property type="entry name" value="Enolase-like_C_sf"/>
</dbReference>
<dbReference type="InterPro" id="IPR013342">
    <property type="entry name" value="Mandelate_racemase_C"/>
</dbReference>
<dbReference type="GO" id="GO:0016052">
    <property type="term" value="P:carbohydrate catabolic process"/>
    <property type="evidence" value="ECO:0007669"/>
    <property type="project" value="TreeGrafter"/>
</dbReference>
<gene>
    <name evidence="5" type="ORF">F4Y08_10870</name>
</gene>
<dbReference type="InterPro" id="IPR029017">
    <property type="entry name" value="Enolase-like_N"/>
</dbReference>
<dbReference type="SMART" id="SM00922">
    <property type="entry name" value="MR_MLE"/>
    <property type="match status" value="1"/>
</dbReference>
<dbReference type="GO" id="GO:0016836">
    <property type="term" value="F:hydro-lyase activity"/>
    <property type="evidence" value="ECO:0007669"/>
    <property type="project" value="TreeGrafter"/>
</dbReference>
<proteinExistence type="predicted"/>
<dbReference type="EMBL" id="VXPY01000078">
    <property type="protein sequence ID" value="MYD90820.1"/>
    <property type="molecule type" value="Genomic_DNA"/>
</dbReference>
<accession>A0A6B1DST4</accession>
<dbReference type="PANTHER" id="PTHR13794:SF58">
    <property type="entry name" value="MITOCHONDRIAL ENOLASE SUPERFAMILY MEMBER 1"/>
    <property type="match status" value="1"/>
</dbReference>
<organism evidence="5">
    <name type="scientific">Caldilineaceae bacterium SB0662_bin_9</name>
    <dbReference type="NCBI Taxonomy" id="2605258"/>
    <lineage>
        <taxon>Bacteria</taxon>
        <taxon>Bacillati</taxon>
        <taxon>Chloroflexota</taxon>
        <taxon>Caldilineae</taxon>
        <taxon>Caldilineales</taxon>
        <taxon>Caldilineaceae</taxon>
    </lineage>
</organism>
<dbReference type="Gene3D" id="3.20.20.120">
    <property type="entry name" value="Enolase-like C-terminal domain"/>
    <property type="match status" value="1"/>
</dbReference>
<evidence type="ECO:0000256" key="2">
    <source>
        <dbReference type="ARBA" id="ARBA00022723"/>
    </source>
</evidence>
<evidence type="ECO:0000259" key="4">
    <source>
        <dbReference type="SMART" id="SM00922"/>
    </source>
</evidence>
<evidence type="ECO:0000256" key="1">
    <source>
        <dbReference type="ARBA" id="ARBA00001946"/>
    </source>
</evidence>
<dbReference type="GO" id="GO:0000287">
    <property type="term" value="F:magnesium ion binding"/>
    <property type="evidence" value="ECO:0007669"/>
    <property type="project" value="TreeGrafter"/>
</dbReference>
<keyword evidence="3" id="KW-0460">Magnesium</keyword>
<reference evidence="5" key="1">
    <citation type="submission" date="2019-09" db="EMBL/GenBank/DDBJ databases">
        <title>Characterisation of the sponge microbiome using genome-centric metagenomics.</title>
        <authorList>
            <person name="Engelberts J.P."/>
            <person name="Robbins S.J."/>
            <person name="De Goeij J.M."/>
            <person name="Aranda M."/>
            <person name="Bell S.C."/>
            <person name="Webster N.S."/>
        </authorList>
    </citation>
    <scope>NUCLEOTIDE SEQUENCE</scope>
    <source>
        <strain evidence="5">SB0662_bin_9</strain>
    </source>
</reference>
<dbReference type="InterPro" id="IPR029065">
    <property type="entry name" value="Enolase_C-like"/>
</dbReference>
<dbReference type="SUPFAM" id="SSF54826">
    <property type="entry name" value="Enolase N-terminal domain-like"/>
    <property type="match status" value="1"/>
</dbReference>
<dbReference type="InterPro" id="IPR013341">
    <property type="entry name" value="Mandelate_racemase_N_dom"/>
</dbReference>
<evidence type="ECO:0000313" key="5">
    <source>
        <dbReference type="EMBL" id="MYD90820.1"/>
    </source>
</evidence>
<dbReference type="AlphaFoldDB" id="A0A6B1DST4"/>
<comment type="cofactor">
    <cofactor evidence="1">
        <name>Mg(2+)</name>
        <dbReference type="ChEBI" id="CHEBI:18420"/>
    </cofactor>
</comment>
<name>A0A6B1DST4_9CHLR</name>
<dbReference type="Pfam" id="PF02746">
    <property type="entry name" value="MR_MLE_N"/>
    <property type="match status" value="1"/>
</dbReference>
<sequence length="379" mass="41903">MKIESIHLSVLDLPGRSSLFSLARSREDGRFYWRSQTLGPAESEIHILHVRTTEGIEGVSTVGDARYSTLRPIELEHMRALTVGHDALDRRGLRDLLHHATRTAFLAPGWFGALDNCLWDIHGKTEGRPVQELIGTARSHAEAYYNIRSGDLDTALADAEYAIGEGFAALKDHFAQPWRRNCDWLYRLRQTVGGAIALMHDAAGCQYTLDEALAVGKVLEETDFLWFEEPLPDRSLVELQALCASLSIPVLALETLMHDMDLCRAWLQVGATDLVRANARVGATSLLALAEFAARHNTSMELNGPGGLFGLIHAHMVCAIPNTSRYEYFPDGSRDELGREIGLLNPPVPTNGVISPPSGPGWGAEWDWKRFRAKTTATL</sequence>
<comment type="caution">
    <text evidence="5">The sequence shown here is derived from an EMBL/GenBank/DDBJ whole genome shotgun (WGS) entry which is preliminary data.</text>
</comment>
<evidence type="ECO:0000256" key="3">
    <source>
        <dbReference type="ARBA" id="ARBA00022842"/>
    </source>
</evidence>